<proteinExistence type="predicted"/>
<sequence>RDGERKVHWISWQKMCTSKRDGGMGFRDPVAFNQALLAKQAWQVLQCPESLVARVLKARYFKDDSIMSATCPSTASYTYRSILHGRD</sequence>
<evidence type="ECO:0000313" key="2">
    <source>
        <dbReference type="Proteomes" id="UP000015105"/>
    </source>
</evidence>
<organism evidence="1 2">
    <name type="scientific">Aegilops tauschii subsp. strangulata</name>
    <name type="common">Goatgrass</name>
    <dbReference type="NCBI Taxonomy" id="200361"/>
    <lineage>
        <taxon>Eukaryota</taxon>
        <taxon>Viridiplantae</taxon>
        <taxon>Streptophyta</taxon>
        <taxon>Embryophyta</taxon>
        <taxon>Tracheophyta</taxon>
        <taxon>Spermatophyta</taxon>
        <taxon>Magnoliopsida</taxon>
        <taxon>Liliopsida</taxon>
        <taxon>Poales</taxon>
        <taxon>Poaceae</taxon>
        <taxon>BOP clade</taxon>
        <taxon>Pooideae</taxon>
        <taxon>Triticodae</taxon>
        <taxon>Triticeae</taxon>
        <taxon>Triticinae</taxon>
        <taxon>Aegilops</taxon>
    </lineage>
</organism>
<reference evidence="2" key="1">
    <citation type="journal article" date="2014" name="Science">
        <title>Ancient hybridizations among the ancestral genomes of bread wheat.</title>
        <authorList>
            <consortium name="International Wheat Genome Sequencing Consortium,"/>
            <person name="Marcussen T."/>
            <person name="Sandve S.R."/>
            <person name="Heier L."/>
            <person name="Spannagl M."/>
            <person name="Pfeifer M."/>
            <person name="Jakobsen K.S."/>
            <person name="Wulff B.B."/>
            <person name="Steuernagel B."/>
            <person name="Mayer K.F."/>
            <person name="Olsen O.A."/>
        </authorList>
    </citation>
    <scope>NUCLEOTIDE SEQUENCE [LARGE SCALE GENOMIC DNA]</scope>
    <source>
        <strain evidence="2">cv. AL8/78</strain>
    </source>
</reference>
<dbReference type="Gramene" id="AET3Gv20117700.1">
    <property type="protein sequence ID" value="AET3Gv20117700.1"/>
    <property type="gene ID" value="AET3Gv20117700"/>
</dbReference>
<dbReference type="STRING" id="200361.A0A453DVK0"/>
<reference evidence="1" key="3">
    <citation type="journal article" date="2017" name="Nature">
        <title>Genome sequence of the progenitor of the wheat D genome Aegilops tauschii.</title>
        <authorList>
            <person name="Luo M.C."/>
            <person name="Gu Y.Q."/>
            <person name="Puiu D."/>
            <person name="Wang H."/>
            <person name="Twardziok S.O."/>
            <person name="Deal K.R."/>
            <person name="Huo N."/>
            <person name="Zhu T."/>
            <person name="Wang L."/>
            <person name="Wang Y."/>
            <person name="McGuire P.E."/>
            <person name="Liu S."/>
            <person name="Long H."/>
            <person name="Ramasamy R.K."/>
            <person name="Rodriguez J.C."/>
            <person name="Van S.L."/>
            <person name="Yuan L."/>
            <person name="Wang Z."/>
            <person name="Xia Z."/>
            <person name="Xiao L."/>
            <person name="Anderson O.D."/>
            <person name="Ouyang S."/>
            <person name="Liang Y."/>
            <person name="Zimin A.V."/>
            <person name="Pertea G."/>
            <person name="Qi P."/>
            <person name="Bennetzen J.L."/>
            <person name="Dai X."/>
            <person name="Dawson M.W."/>
            <person name="Muller H.G."/>
            <person name="Kugler K."/>
            <person name="Rivarola-Duarte L."/>
            <person name="Spannagl M."/>
            <person name="Mayer K.F.X."/>
            <person name="Lu F.H."/>
            <person name="Bevan M.W."/>
            <person name="Leroy P."/>
            <person name="Li P."/>
            <person name="You F.M."/>
            <person name="Sun Q."/>
            <person name="Liu Z."/>
            <person name="Lyons E."/>
            <person name="Wicker T."/>
            <person name="Salzberg S.L."/>
            <person name="Devos K.M."/>
            <person name="Dvorak J."/>
        </authorList>
    </citation>
    <scope>NUCLEOTIDE SEQUENCE [LARGE SCALE GENOMIC DNA]</scope>
    <source>
        <strain evidence="1">cv. AL8/78</strain>
    </source>
</reference>
<dbReference type="Proteomes" id="UP000015105">
    <property type="component" value="Chromosome 3D"/>
</dbReference>
<keyword evidence="2" id="KW-1185">Reference proteome</keyword>
<reference evidence="1" key="4">
    <citation type="submission" date="2019-03" db="UniProtKB">
        <authorList>
            <consortium name="EnsemblPlants"/>
        </authorList>
    </citation>
    <scope>IDENTIFICATION</scope>
</reference>
<evidence type="ECO:0000313" key="1">
    <source>
        <dbReference type="EnsemblPlants" id="AET3Gv20117700.1"/>
    </source>
</evidence>
<reference evidence="2" key="2">
    <citation type="journal article" date="2017" name="Nat. Plants">
        <title>The Aegilops tauschii genome reveals multiple impacts of transposons.</title>
        <authorList>
            <person name="Zhao G."/>
            <person name="Zou C."/>
            <person name="Li K."/>
            <person name="Wang K."/>
            <person name="Li T."/>
            <person name="Gao L."/>
            <person name="Zhang X."/>
            <person name="Wang H."/>
            <person name="Yang Z."/>
            <person name="Liu X."/>
            <person name="Jiang W."/>
            <person name="Mao L."/>
            <person name="Kong X."/>
            <person name="Jiao Y."/>
            <person name="Jia J."/>
        </authorList>
    </citation>
    <scope>NUCLEOTIDE SEQUENCE [LARGE SCALE GENOMIC DNA]</scope>
    <source>
        <strain evidence="2">cv. AL8/78</strain>
    </source>
</reference>
<name>A0A453DVK0_AEGTS</name>
<dbReference type="AlphaFoldDB" id="A0A453DVK0"/>
<protein>
    <submittedName>
        <fullName evidence="1">Uncharacterized protein</fullName>
    </submittedName>
</protein>
<accession>A0A453DVK0</accession>
<dbReference type="EnsemblPlants" id="AET3Gv20117700.1">
    <property type="protein sequence ID" value="AET3Gv20117700.1"/>
    <property type="gene ID" value="AET3Gv20117700"/>
</dbReference>
<reference evidence="1" key="5">
    <citation type="journal article" date="2021" name="G3 (Bethesda)">
        <title>Aegilops tauschii genome assembly Aet v5.0 features greater sequence contiguity and improved annotation.</title>
        <authorList>
            <person name="Wang L."/>
            <person name="Zhu T."/>
            <person name="Rodriguez J.C."/>
            <person name="Deal K.R."/>
            <person name="Dubcovsky J."/>
            <person name="McGuire P.E."/>
            <person name="Lux T."/>
            <person name="Spannagl M."/>
            <person name="Mayer K.F.X."/>
            <person name="Baldrich P."/>
            <person name="Meyers B.C."/>
            <person name="Huo N."/>
            <person name="Gu Y.Q."/>
            <person name="Zhou H."/>
            <person name="Devos K.M."/>
            <person name="Bennetzen J.L."/>
            <person name="Unver T."/>
            <person name="Budak H."/>
            <person name="Gulick P.J."/>
            <person name="Galiba G."/>
            <person name="Kalapos B."/>
            <person name="Nelson D.R."/>
            <person name="Li P."/>
            <person name="You F.M."/>
            <person name="Luo M.C."/>
            <person name="Dvorak J."/>
        </authorList>
    </citation>
    <scope>NUCLEOTIDE SEQUENCE [LARGE SCALE GENOMIC DNA]</scope>
    <source>
        <strain evidence="1">cv. AL8/78</strain>
    </source>
</reference>